<accession>A0A2G6PFT1</accession>
<dbReference type="Proteomes" id="UP000229278">
    <property type="component" value="Unassembled WGS sequence"/>
</dbReference>
<dbReference type="AlphaFoldDB" id="A0A2G6PFT1"/>
<organism evidence="1 2">
    <name type="scientific">Candidatus Contendibacter odensensis</name>
    <dbReference type="NCBI Taxonomy" id="1400860"/>
    <lineage>
        <taxon>Bacteria</taxon>
        <taxon>Pseudomonadati</taxon>
        <taxon>Pseudomonadota</taxon>
        <taxon>Gammaproteobacteria</taxon>
        <taxon>Candidatus Competibacteraceae</taxon>
        <taxon>Candidatus Contendibacter</taxon>
    </lineage>
</organism>
<evidence type="ECO:0008006" key="3">
    <source>
        <dbReference type="Google" id="ProtNLM"/>
    </source>
</evidence>
<reference evidence="1 2" key="1">
    <citation type="submission" date="2017-10" db="EMBL/GenBank/DDBJ databases">
        <title>Novel microbial diversity and functional potential in the marine mammal oral microbiome.</title>
        <authorList>
            <person name="Dudek N.K."/>
            <person name="Sun C.L."/>
            <person name="Burstein D."/>
            <person name="Kantor R.S."/>
            <person name="Aliaga Goltsman D.S."/>
            <person name="Bik E.M."/>
            <person name="Thomas B.C."/>
            <person name="Banfield J.F."/>
            <person name="Relman D.A."/>
        </authorList>
    </citation>
    <scope>NUCLEOTIDE SEQUENCE [LARGE SCALE GENOMIC DNA]</scope>
    <source>
        <strain evidence="1">DOLJORAL78_50_517</strain>
    </source>
</reference>
<gene>
    <name evidence="1" type="ORF">CSA09_03265</name>
</gene>
<evidence type="ECO:0000313" key="2">
    <source>
        <dbReference type="Proteomes" id="UP000229278"/>
    </source>
</evidence>
<proteinExistence type="predicted"/>
<name>A0A2G6PFT1_9GAMM</name>
<evidence type="ECO:0000313" key="1">
    <source>
        <dbReference type="EMBL" id="PIE83100.1"/>
    </source>
</evidence>
<protein>
    <recommendedName>
        <fullName evidence="3">TonB-dependent receptor-like beta-barrel domain-containing protein</fullName>
    </recommendedName>
</protein>
<dbReference type="EMBL" id="PDTV01000007">
    <property type="protein sequence ID" value="PIE83100.1"/>
    <property type="molecule type" value="Genomic_DNA"/>
</dbReference>
<comment type="caution">
    <text evidence="1">The sequence shown here is derived from an EMBL/GenBank/DDBJ whole genome shotgun (WGS) entry which is preliminary data.</text>
</comment>
<sequence length="72" mass="7457">MHGQSRLDSDARKGPGVDLAAVTDGFSTLDLCGGVQWHGRLGVSVGINNALDCQYAEFLSGGHVEATSSKPV</sequence>